<name>A0A1E5KZF4_9ENTE</name>
<evidence type="ECO:0000313" key="2">
    <source>
        <dbReference type="EMBL" id="OEH83228.1"/>
    </source>
</evidence>
<keyword evidence="3" id="KW-1185">Reference proteome</keyword>
<keyword evidence="1" id="KW-0472">Membrane</keyword>
<dbReference type="OrthoDB" id="2178766at2"/>
<dbReference type="Proteomes" id="UP000095256">
    <property type="component" value="Unassembled WGS sequence"/>
</dbReference>
<keyword evidence="1" id="KW-0812">Transmembrane</keyword>
<keyword evidence="1" id="KW-1133">Transmembrane helix</keyword>
<feature type="transmembrane region" description="Helical" evidence="1">
    <location>
        <begin position="7"/>
        <end position="29"/>
    </location>
</feature>
<gene>
    <name evidence="2" type="ORF">BCR26_10515</name>
</gene>
<dbReference type="RefSeq" id="WP_069697780.1">
    <property type="nucleotide sequence ID" value="NZ_JAGGMA010000019.1"/>
</dbReference>
<organism evidence="2 3">
    <name type="scientific">Enterococcus rivorum</name>
    <dbReference type="NCBI Taxonomy" id="762845"/>
    <lineage>
        <taxon>Bacteria</taxon>
        <taxon>Bacillati</taxon>
        <taxon>Bacillota</taxon>
        <taxon>Bacilli</taxon>
        <taxon>Lactobacillales</taxon>
        <taxon>Enterococcaceae</taxon>
        <taxon>Enterococcus</taxon>
    </lineage>
</organism>
<dbReference type="EMBL" id="MIEK01000010">
    <property type="protein sequence ID" value="OEH83228.1"/>
    <property type="molecule type" value="Genomic_DNA"/>
</dbReference>
<dbReference type="AlphaFoldDB" id="A0A1E5KZF4"/>
<proteinExistence type="predicted"/>
<feature type="transmembrane region" description="Helical" evidence="1">
    <location>
        <begin position="35"/>
        <end position="57"/>
    </location>
</feature>
<evidence type="ECO:0000313" key="3">
    <source>
        <dbReference type="Proteomes" id="UP000095256"/>
    </source>
</evidence>
<comment type="caution">
    <text evidence="2">The sequence shown here is derived from an EMBL/GenBank/DDBJ whole genome shotgun (WGS) entry which is preliminary data.</text>
</comment>
<reference evidence="2 3" key="1">
    <citation type="submission" date="2016-09" db="EMBL/GenBank/DDBJ databases">
        <authorList>
            <person name="Capua I."/>
            <person name="De Benedictis P."/>
            <person name="Joannis T."/>
            <person name="Lombin L.H."/>
            <person name="Cattoli G."/>
        </authorList>
    </citation>
    <scope>NUCLEOTIDE SEQUENCE [LARGE SCALE GENOMIC DNA]</scope>
    <source>
        <strain evidence="2 3">LMG 25899</strain>
    </source>
</reference>
<evidence type="ECO:0000256" key="1">
    <source>
        <dbReference type="SAM" id="Phobius"/>
    </source>
</evidence>
<sequence length="265" mass="31604">MKKDKQHFIFILFLLLLFAFSNFVLLMLGESSREIVLNLFSGMAFAPVEVYATVFFLENFLRKREEEMEEIREDTDYFSIAKEDQLQLIWTIKYCLLENFYTTPYSDVDEAFQRLYEDRETILSPSFWENTLLNEHLRPPIKKYQLQTFGEETPYLSVLELSTEIGNYMRSEITDFYAIYLKFIPLDIFKELHGIYKAIEISLLFSDNPYVLQTKQGLIQKQKEHTLSTEEYERLAEISQLLLKDIHSHMQNISAMTLDHYRKIE</sequence>
<accession>A0A1E5KZF4</accession>
<protein>
    <submittedName>
        <fullName evidence="2">Uncharacterized protein</fullName>
    </submittedName>
</protein>